<feature type="compositionally biased region" description="Basic and acidic residues" evidence="1">
    <location>
        <begin position="334"/>
        <end position="351"/>
    </location>
</feature>
<feature type="region of interest" description="Disordered" evidence="1">
    <location>
        <begin position="773"/>
        <end position="795"/>
    </location>
</feature>
<feature type="compositionally biased region" description="Polar residues" evidence="1">
    <location>
        <begin position="289"/>
        <end position="298"/>
    </location>
</feature>
<proteinExistence type="predicted"/>
<feature type="compositionally biased region" description="Polar residues" evidence="1">
    <location>
        <begin position="782"/>
        <end position="795"/>
    </location>
</feature>
<reference evidence="2" key="2">
    <citation type="submission" date="2022-03" db="EMBL/GenBank/DDBJ databases">
        <title>Draft title - Genomic analysis of global carrot germplasm unveils the trajectory of domestication and the origin of high carotenoid orange carrot.</title>
        <authorList>
            <person name="Iorizzo M."/>
            <person name="Ellison S."/>
            <person name="Senalik D."/>
            <person name="Macko-Podgorni A."/>
            <person name="Grzebelus D."/>
            <person name="Bostan H."/>
            <person name="Rolling W."/>
            <person name="Curaba J."/>
            <person name="Simon P."/>
        </authorList>
    </citation>
    <scope>NUCLEOTIDE SEQUENCE</scope>
    <source>
        <tissue evidence="2">Leaf</tissue>
    </source>
</reference>
<sequence length="1099" mass="119939">MTLEDFFTLTEMREGLTAPARVKELINVLQKDKHNTVKNDVYSNRQWSTVARTIAATENKDCLALFLQLDGLCYFDTWLKHGQKCLQETGDGFMEEAMIELLGAIEKLHKDEQKPVISDIMLTVKDLLSNKSSRVQDRARSLYSIWKQNSESNAVYMDVDKDKAVSDNLVGVNENCNHDQPECSLQDISTSRVDNNEEKNLEPASSYMTPTVSPEIMQTEVVVDLALPISDKDFGHASINDGPPNTVQSDTLNLVSETRPDLGNRSMHQLEATTGIKSPGSAVPGQRTLEGQSDVASSNEHDEAKQMPHIRSSNNLGVTETSFCVDSTNSVESKVGDNNEKDVDVGKEDPCINKSPSGDVRKELSEGNGETFDSRPSNPCTNLSAFDSTASANVLQGSPAHEIMAKNEQLTAILSEEVDTEANKESNVQNFSDKDEVDLGNEDPTTNISSKEDRETIDGSNGQNVPEKAGFDCENEVITTYLLKKEETEAIEKSNGQNVSDEIGDLTVNLSGKEDSEAIEGSSGQNVSDEDEVVRKNDYDLSMSGADVKHSVAKKSDFDMFDPLEVARQVAMEVEREVDCREPSFSSSERMSGDGKVESSDYLKEKNIIGIHCSFNDVSTGPNHYAVGGKDFVQTKNIQRKNCTVNIEPTESSEMAQEKEHEEDNNVCGFDLNKDVLSDIDADNLINPVTTPNMVVSASRDVSTSGLPLSALQIEGTVEWKGYAEASAFCPPSTCKISKGESSTFASGSSTNLFRRKEYLDFDLNVAEGEDKLTDFPPTREIPNSTRRSSENCSFEASPKKSDLLQLDLNCVSDNGDAPVSYWRKEERVLPHYNGQLSPSASSSSSSMQPALKKFDLNDQPSPFTEFLHPALTVRSSTNVYTSVAGGFKTDESVISLMGSRVEVRQKDNVPQTIPLFNGSIGDPAADASMTRNDGVMGSALSLQYAHSFMYGYNGPLSGPTVPYSSAIYGHGGQIPFMVDSRGTPVAPRALSPVPALPPSFPQPLFFESLAASPADSNGLVPTRHGLDLNLGVMTEGRSRDVGNMLQLFNPGQGISKDEQMRAYSQAASSSGVGGKRKEPDGGWDPSSFNYKHHQPPWK</sequence>
<accession>A0AAF0WX69</accession>
<feature type="region of interest" description="Disordered" evidence="1">
    <location>
        <begin position="421"/>
        <end position="468"/>
    </location>
</feature>
<feature type="region of interest" description="Disordered" evidence="1">
    <location>
        <begin position="272"/>
        <end position="312"/>
    </location>
</feature>
<reference evidence="2" key="1">
    <citation type="journal article" date="2016" name="Nat. Genet.">
        <title>A high-quality carrot genome assembly provides new insights into carotenoid accumulation and asterid genome evolution.</title>
        <authorList>
            <person name="Iorizzo M."/>
            <person name="Ellison S."/>
            <person name="Senalik D."/>
            <person name="Zeng P."/>
            <person name="Satapoomin P."/>
            <person name="Huang J."/>
            <person name="Bowman M."/>
            <person name="Iovene M."/>
            <person name="Sanseverino W."/>
            <person name="Cavagnaro P."/>
            <person name="Yildiz M."/>
            <person name="Macko-Podgorni A."/>
            <person name="Moranska E."/>
            <person name="Grzebelus E."/>
            <person name="Grzebelus D."/>
            <person name="Ashrafi H."/>
            <person name="Zheng Z."/>
            <person name="Cheng S."/>
            <person name="Spooner D."/>
            <person name="Van Deynze A."/>
            <person name="Simon P."/>
        </authorList>
    </citation>
    <scope>NUCLEOTIDE SEQUENCE</scope>
    <source>
        <tissue evidence="2">Leaf</tissue>
    </source>
</reference>
<dbReference type="Proteomes" id="UP000077755">
    <property type="component" value="Chromosome 4"/>
</dbReference>
<organism evidence="2 3">
    <name type="scientific">Daucus carota subsp. sativus</name>
    <name type="common">Carrot</name>
    <dbReference type="NCBI Taxonomy" id="79200"/>
    <lineage>
        <taxon>Eukaryota</taxon>
        <taxon>Viridiplantae</taxon>
        <taxon>Streptophyta</taxon>
        <taxon>Embryophyta</taxon>
        <taxon>Tracheophyta</taxon>
        <taxon>Spermatophyta</taxon>
        <taxon>Magnoliopsida</taxon>
        <taxon>eudicotyledons</taxon>
        <taxon>Gunneridae</taxon>
        <taxon>Pentapetalae</taxon>
        <taxon>asterids</taxon>
        <taxon>campanulids</taxon>
        <taxon>Apiales</taxon>
        <taxon>Apiaceae</taxon>
        <taxon>Apioideae</taxon>
        <taxon>Scandiceae</taxon>
        <taxon>Daucinae</taxon>
        <taxon>Daucus</taxon>
        <taxon>Daucus sect. Daucus</taxon>
    </lineage>
</organism>
<evidence type="ECO:0000256" key="1">
    <source>
        <dbReference type="SAM" id="MobiDB-lite"/>
    </source>
</evidence>
<evidence type="ECO:0000313" key="2">
    <source>
        <dbReference type="EMBL" id="WOG97762.1"/>
    </source>
</evidence>
<name>A0AAF0WX69_DAUCS</name>
<dbReference type="AlphaFoldDB" id="A0AAF0WX69"/>
<evidence type="ECO:0000313" key="3">
    <source>
        <dbReference type="Proteomes" id="UP000077755"/>
    </source>
</evidence>
<evidence type="ECO:0008006" key="4">
    <source>
        <dbReference type="Google" id="ProtNLM"/>
    </source>
</evidence>
<dbReference type="EMBL" id="CP093346">
    <property type="protein sequence ID" value="WOG97762.1"/>
    <property type="molecule type" value="Genomic_DNA"/>
</dbReference>
<feature type="region of interest" description="Disordered" evidence="1">
    <location>
        <begin position="329"/>
        <end position="380"/>
    </location>
</feature>
<feature type="region of interest" description="Disordered" evidence="1">
    <location>
        <begin position="1057"/>
        <end position="1099"/>
    </location>
</feature>
<gene>
    <name evidence="2" type="ORF">DCAR_0417103</name>
</gene>
<keyword evidence="3" id="KW-1185">Reference proteome</keyword>
<protein>
    <recommendedName>
        <fullName evidence="4">TFIIS N-terminal domain-containing protein</fullName>
    </recommendedName>
</protein>
<dbReference type="PANTHER" id="PTHR47292">
    <property type="entry name" value="TRANSCRIPTION ELONGATION FACTOR (TFIIS) FAMILY PROTEIN-RELATED"/>
    <property type="match status" value="1"/>
</dbReference>
<dbReference type="PANTHER" id="PTHR47292:SF1">
    <property type="entry name" value="TRANSCRIPTION ELONGATION FACTOR (TFIIS) FAMILY PROTEIN"/>
    <property type="match status" value="1"/>
</dbReference>